<sequence length="45" mass="5151">MPVSIMLVDNAGTKKHLNAALLTGFRPYSPYKKGVVTRRFFLQRK</sequence>
<proteinExistence type="predicted"/>
<evidence type="ECO:0000313" key="1">
    <source>
        <dbReference type="EMBL" id="ACT92504.1"/>
    </source>
</evidence>
<dbReference type="HOGENOM" id="CLU_3199070_0_0_10"/>
<gene>
    <name evidence="1" type="ordered locus">Dfer_1255</name>
</gene>
<keyword evidence="2" id="KW-1185">Reference proteome</keyword>
<reference evidence="1 2" key="1">
    <citation type="journal article" date="2009" name="Stand. Genomic Sci.">
        <title>Complete genome sequence of Dyadobacter fermentans type strain (NS114).</title>
        <authorList>
            <person name="Lang E."/>
            <person name="Lapidus A."/>
            <person name="Chertkov O."/>
            <person name="Brettin T."/>
            <person name="Detter J.C."/>
            <person name="Han C."/>
            <person name="Copeland A."/>
            <person name="Glavina Del Rio T."/>
            <person name="Nolan M."/>
            <person name="Chen F."/>
            <person name="Lucas S."/>
            <person name="Tice H."/>
            <person name="Cheng J.F."/>
            <person name="Land M."/>
            <person name="Hauser L."/>
            <person name="Chang Y.J."/>
            <person name="Jeffries C.D."/>
            <person name="Kopitz M."/>
            <person name="Bruce D."/>
            <person name="Goodwin L."/>
            <person name="Pitluck S."/>
            <person name="Ovchinnikova G."/>
            <person name="Pati A."/>
            <person name="Ivanova N."/>
            <person name="Mavrommatis K."/>
            <person name="Chen A."/>
            <person name="Palaniappan K."/>
            <person name="Chain P."/>
            <person name="Bristow J."/>
            <person name="Eisen J.A."/>
            <person name="Markowitz V."/>
            <person name="Hugenholtz P."/>
            <person name="Goker M."/>
            <person name="Rohde M."/>
            <person name="Kyrpides N.C."/>
            <person name="Klenk H.P."/>
        </authorList>
    </citation>
    <scope>NUCLEOTIDE SEQUENCE [LARGE SCALE GENOMIC DNA]</scope>
    <source>
        <strain evidence="2">ATCC 700827 / DSM 18053 / CIP 107007 / KCTC 52180 / NS114</strain>
    </source>
</reference>
<dbReference type="EMBL" id="CP001619">
    <property type="protein sequence ID" value="ACT92504.1"/>
    <property type="molecule type" value="Genomic_DNA"/>
</dbReference>
<organism evidence="1 2">
    <name type="scientific">Dyadobacter fermentans (strain ATCC 700827 / DSM 18053 / CIP 107007 / KCTC 52180 / NS114)</name>
    <dbReference type="NCBI Taxonomy" id="471854"/>
    <lineage>
        <taxon>Bacteria</taxon>
        <taxon>Pseudomonadati</taxon>
        <taxon>Bacteroidota</taxon>
        <taxon>Cytophagia</taxon>
        <taxon>Cytophagales</taxon>
        <taxon>Spirosomataceae</taxon>
        <taxon>Dyadobacter</taxon>
    </lineage>
</organism>
<dbReference type="AlphaFoldDB" id="C6W624"/>
<evidence type="ECO:0000313" key="2">
    <source>
        <dbReference type="Proteomes" id="UP000002011"/>
    </source>
</evidence>
<name>C6W624_DYAFD</name>
<dbReference type="Proteomes" id="UP000002011">
    <property type="component" value="Chromosome"/>
</dbReference>
<protein>
    <submittedName>
        <fullName evidence="1">Uncharacterized protein</fullName>
    </submittedName>
</protein>
<accession>C6W624</accession>
<dbReference type="KEGG" id="dfe:Dfer_1255"/>
<dbReference type="STRING" id="471854.Dfer_1255"/>